<comment type="subunit">
    <text evidence="8">Forms a heterodimer with the U2AF small subunit.</text>
</comment>
<reference evidence="13" key="1">
    <citation type="submission" date="2023-07" db="EMBL/GenBank/DDBJ databases">
        <title>Chromosome-level genome assembly of Artemia franciscana.</title>
        <authorList>
            <person name="Jo E."/>
        </authorList>
    </citation>
    <scope>NUCLEOTIDE SEQUENCE</scope>
    <source>
        <tissue evidence="13">Whole body</tissue>
    </source>
</reference>
<evidence type="ECO:0000256" key="7">
    <source>
        <dbReference type="ARBA" id="ARBA00053913"/>
    </source>
</evidence>
<dbReference type="CDD" id="cd12230">
    <property type="entry name" value="RRM1_U2AF65"/>
    <property type="match status" value="1"/>
</dbReference>
<evidence type="ECO:0000256" key="10">
    <source>
        <dbReference type="RuleBase" id="RU364135"/>
    </source>
</evidence>
<comment type="subcellular location">
    <subcellularLocation>
        <location evidence="1 10">Nucleus</location>
    </subcellularLocation>
</comment>
<dbReference type="InterPro" id="IPR035979">
    <property type="entry name" value="RBD_domain_sf"/>
</dbReference>
<feature type="domain" description="RRM" evidence="12">
    <location>
        <begin position="336"/>
        <end position="427"/>
    </location>
</feature>
<feature type="domain" description="RRM" evidence="12">
    <location>
        <begin position="118"/>
        <end position="200"/>
    </location>
</feature>
<evidence type="ECO:0000256" key="11">
    <source>
        <dbReference type="SAM" id="MobiDB-lite"/>
    </source>
</evidence>
<evidence type="ECO:0000256" key="2">
    <source>
        <dbReference type="ARBA" id="ARBA00022664"/>
    </source>
</evidence>
<evidence type="ECO:0000256" key="6">
    <source>
        <dbReference type="ARBA" id="ARBA00023242"/>
    </source>
</evidence>
<dbReference type="CDD" id="cd12232">
    <property type="entry name" value="RRM3_U2AF65"/>
    <property type="match status" value="1"/>
</dbReference>
<dbReference type="InterPro" id="IPR012677">
    <property type="entry name" value="Nucleotide-bd_a/b_plait_sf"/>
</dbReference>
<evidence type="ECO:0000313" key="14">
    <source>
        <dbReference type="Proteomes" id="UP001187531"/>
    </source>
</evidence>
<dbReference type="FunFam" id="3.30.70.330:FF:000074">
    <property type="entry name" value="U2 snRNP auxiliary factor large subunit"/>
    <property type="match status" value="1"/>
</dbReference>
<dbReference type="GO" id="GO:0005634">
    <property type="term" value="C:nucleus"/>
    <property type="evidence" value="ECO:0007669"/>
    <property type="project" value="UniProtKB-SubCell"/>
</dbReference>
<protein>
    <recommendedName>
        <fullName evidence="10">Splicing factor U2AF subunit</fullName>
    </recommendedName>
    <alternativeName>
        <fullName evidence="10">U2 snRNP auxiliary factor large subunit</fullName>
    </alternativeName>
</protein>
<comment type="caution">
    <text evidence="13">The sequence shown here is derived from an EMBL/GenBank/DDBJ whole genome shotgun (WGS) entry which is preliminary data.</text>
</comment>
<dbReference type="GO" id="GO:0000398">
    <property type="term" value="P:mRNA splicing, via spliceosome"/>
    <property type="evidence" value="ECO:0007669"/>
    <property type="project" value="UniProtKB-ARBA"/>
</dbReference>
<evidence type="ECO:0000256" key="3">
    <source>
        <dbReference type="ARBA" id="ARBA00022737"/>
    </source>
</evidence>
<dbReference type="FunFam" id="3.30.70.330:FF:000097">
    <property type="entry name" value="U2 snRNP auxiliary factor large subunit"/>
    <property type="match status" value="1"/>
</dbReference>
<dbReference type="SMART" id="SM00360">
    <property type="entry name" value="RRM"/>
    <property type="match status" value="3"/>
</dbReference>
<name>A0AA88HUA0_ARTSF</name>
<dbReference type="NCBIfam" id="TIGR01642">
    <property type="entry name" value="U2AF_lg"/>
    <property type="match status" value="1"/>
</dbReference>
<evidence type="ECO:0000259" key="12">
    <source>
        <dbReference type="PROSITE" id="PS50102"/>
    </source>
</evidence>
<dbReference type="Pfam" id="PF00076">
    <property type="entry name" value="RRM_1"/>
    <property type="match status" value="3"/>
</dbReference>
<dbReference type="SUPFAM" id="SSF54928">
    <property type="entry name" value="RNA-binding domain, RBD"/>
    <property type="match status" value="2"/>
</dbReference>
<comment type="similarity">
    <text evidence="10">Belongs to the splicing factor SR family.</text>
</comment>
<keyword evidence="3" id="KW-0677">Repeat</keyword>
<keyword evidence="14" id="KW-1185">Reference proteome</keyword>
<feature type="domain" description="RRM" evidence="12">
    <location>
        <begin position="228"/>
        <end position="306"/>
    </location>
</feature>
<dbReference type="Proteomes" id="UP001187531">
    <property type="component" value="Unassembled WGS sequence"/>
</dbReference>
<dbReference type="AlphaFoldDB" id="A0AA88HUA0"/>
<comment type="function">
    <text evidence="7">Necessary for the splicing of pre-mRNA. Binds to the polypyrimidine tract of introns early during spliceosome assembly.</text>
</comment>
<keyword evidence="6 10" id="KW-0539">Nucleus</keyword>
<accession>A0AA88HUA0</accession>
<keyword evidence="4 9" id="KW-0694">RNA-binding</keyword>
<organism evidence="13 14">
    <name type="scientific">Artemia franciscana</name>
    <name type="common">Brine shrimp</name>
    <name type="synonym">Artemia sanfranciscana</name>
    <dbReference type="NCBI Taxonomy" id="6661"/>
    <lineage>
        <taxon>Eukaryota</taxon>
        <taxon>Metazoa</taxon>
        <taxon>Ecdysozoa</taxon>
        <taxon>Arthropoda</taxon>
        <taxon>Crustacea</taxon>
        <taxon>Branchiopoda</taxon>
        <taxon>Anostraca</taxon>
        <taxon>Artemiidae</taxon>
        <taxon>Artemia</taxon>
    </lineage>
</organism>
<proteinExistence type="inferred from homology"/>
<dbReference type="GO" id="GO:0003723">
    <property type="term" value="F:RNA binding"/>
    <property type="evidence" value="ECO:0007669"/>
    <property type="project" value="UniProtKB-UniRule"/>
</dbReference>
<gene>
    <name evidence="13" type="ORF">QYM36_012164</name>
</gene>
<dbReference type="PROSITE" id="PS50102">
    <property type="entry name" value="RRM"/>
    <property type="match status" value="3"/>
</dbReference>
<feature type="region of interest" description="Disordered" evidence="11">
    <location>
        <begin position="1"/>
        <end position="72"/>
    </location>
</feature>
<evidence type="ECO:0000256" key="8">
    <source>
        <dbReference type="ARBA" id="ARBA00064859"/>
    </source>
</evidence>
<dbReference type="Gene3D" id="3.30.70.330">
    <property type="match status" value="3"/>
</dbReference>
<evidence type="ECO:0000256" key="9">
    <source>
        <dbReference type="PROSITE-ProRule" id="PRU00176"/>
    </source>
</evidence>
<keyword evidence="2 10" id="KW-0507">mRNA processing</keyword>
<dbReference type="InterPro" id="IPR006529">
    <property type="entry name" value="U2AF_lg"/>
</dbReference>
<evidence type="ECO:0000256" key="4">
    <source>
        <dbReference type="ARBA" id="ARBA00022884"/>
    </source>
</evidence>
<keyword evidence="5 10" id="KW-0508">mRNA splicing</keyword>
<dbReference type="InterPro" id="IPR003954">
    <property type="entry name" value="RRM_euk-type"/>
</dbReference>
<dbReference type="EMBL" id="JAVRJZ010000016">
    <property type="protein sequence ID" value="KAK2710902.1"/>
    <property type="molecule type" value="Genomic_DNA"/>
</dbReference>
<feature type="compositionally biased region" description="Basic residues" evidence="11">
    <location>
        <begin position="10"/>
        <end position="43"/>
    </location>
</feature>
<dbReference type="CDD" id="cd12231">
    <property type="entry name" value="RRM2_U2AF65"/>
    <property type="match status" value="1"/>
</dbReference>
<evidence type="ECO:0000256" key="1">
    <source>
        <dbReference type="ARBA" id="ARBA00004123"/>
    </source>
</evidence>
<dbReference type="SMART" id="SM00361">
    <property type="entry name" value="RRM_1"/>
    <property type="match status" value="1"/>
</dbReference>
<dbReference type="PANTHER" id="PTHR23139">
    <property type="entry name" value="RNA-BINDING PROTEIN"/>
    <property type="match status" value="1"/>
</dbReference>
<evidence type="ECO:0000313" key="13">
    <source>
        <dbReference type="EMBL" id="KAK2710902.1"/>
    </source>
</evidence>
<dbReference type="InterPro" id="IPR000504">
    <property type="entry name" value="RRM_dom"/>
</dbReference>
<evidence type="ECO:0000256" key="5">
    <source>
        <dbReference type="ARBA" id="ARBA00023187"/>
    </source>
</evidence>
<sequence>MGEERDYDKKRRTRSRSKSRDRRRRSRSRERRRSRSKDRRRGPGSRSRSPGGSRKRDLRRRKPSLYWDVPPPGFEHITPMQYKQMQAAGQIPPSMIMELQPQAAPVQVVGSTVTRQARRLYVGNIPFGVSEDEMMEFFNQQMHLSGLAQAAGNPILACQINLDKNFAFLEFRSIDETSQAMAFDGINFKGQSLKIRRPHDYQPLPGITENSNPSVPGVVSTVVPDSPNKVFVGGLPNYLNEDQVKELLMSFGQLKAFNLVKDSATGLSKGYAFCEYIDTIITDQAIAGLNGMQLGDKKLIVQRASVGAKATAAMAAPVAIQVPGLSMMTGPGQPTEVLCLMNMVVPEELQDDEEYEDILDDIREECSKYGNVRSVEIPRPVPGVDHIPGVGKVYVEFSAISEAQKAQQALTGRKFASRVVVTSYFDPDRYHRRDF</sequence>